<evidence type="ECO:0000256" key="2">
    <source>
        <dbReference type="SAM" id="Phobius"/>
    </source>
</evidence>
<gene>
    <name evidence="4" type="ORF">HK100_010319</name>
</gene>
<name>A0AAD5SP15_9FUNG</name>
<feature type="transmembrane region" description="Helical" evidence="2">
    <location>
        <begin position="201"/>
        <end position="222"/>
    </location>
</feature>
<accession>A0AAD5SP15</accession>
<keyword evidence="3" id="KW-0732">Signal</keyword>
<proteinExistence type="predicted"/>
<feature type="signal peptide" evidence="3">
    <location>
        <begin position="1"/>
        <end position="35"/>
    </location>
</feature>
<feature type="compositionally biased region" description="Polar residues" evidence="1">
    <location>
        <begin position="334"/>
        <end position="346"/>
    </location>
</feature>
<feature type="compositionally biased region" description="Low complexity" evidence="1">
    <location>
        <begin position="288"/>
        <end position="298"/>
    </location>
</feature>
<reference evidence="4" key="1">
    <citation type="submission" date="2020-05" db="EMBL/GenBank/DDBJ databases">
        <title>Phylogenomic resolution of chytrid fungi.</title>
        <authorList>
            <person name="Stajich J.E."/>
            <person name="Amses K."/>
            <person name="Simmons R."/>
            <person name="Seto K."/>
            <person name="Myers J."/>
            <person name="Bonds A."/>
            <person name="Quandt C.A."/>
            <person name="Barry K."/>
            <person name="Liu P."/>
            <person name="Grigoriev I."/>
            <person name="Longcore J.E."/>
            <person name="James T.Y."/>
        </authorList>
    </citation>
    <scope>NUCLEOTIDE SEQUENCE</scope>
    <source>
        <strain evidence="4">JEL0513</strain>
    </source>
</reference>
<feature type="non-terminal residue" evidence="4">
    <location>
        <position position="346"/>
    </location>
</feature>
<feature type="region of interest" description="Disordered" evidence="1">
    <location>
        <begin position="153"/>
        <end position="176"/>
    </location>
</feature>
<feature type="compositionally biased region" description="Polar residues" evidence="1">
    <location>
        <begin position="271"/>
        <end position="287"/>
    </location>
</feature>
<dbReference type="Proteomes" id="UP001211907">
    <property type="component" value="Unassembled WGS sequence"/>
</dbReference>
<keyword evidence="5" id="KW-1185">Reference proteome</keyword>
<feature type="compositionally biased region" description="Basic and acidic residues" evidence="1">
    <location>
        <begin position="299"/>
        <end position="308"/>
    </location>
</feature>
<protein>
    <submittedName>
        <fullName evidence="4">Uncharacterized protein</fullName>
    </submittedName>
</protein>
<evidence type="ECO:0000313" key="4">
    <source>
        <dbReference type="EMBL" id="KAJ3079780.1"/>
    </source>
</evidence>
<dbReference type="EMBL" id="JADGJH010005654">
    <property type="protein sequence ID" value="KAJ3079780.1"/>
    <property type="molecule type" value="Genomic_DNA"/>
</dbReference>
<keyword evidence="2" id="KW-0812">Transmembrane</keyword>
<comment type="caution">
    <text evidence="4">The sequence shown here is derived from an EMBL/GenBank/DDBJ whole genome shotgun (WGS) entry which is preliminary data.</text>
</comment>
<feature type="transmembrane region" description="Helical" evidence="2">
    <location>
        <begin position="85"/>
        <end position="110"/>
    </location>
</feature>
<feature type="chain" id="PRO_5042176601" evidence="3">
    <location>
        <begin position="36"/>
        <end position="346"/>
    </location>
</feature>
<evidence type="ECO:0000256" key="1">
    <source>
        <dbReference type="SAM" id="MobiDB-lite"/>
    </source>
</evidence>
<organism evidence="4 5">
    <name type="scientific">Physocladia obscura</name>
    <dbReference type="NCBI Taxonomy" id="109957"/>
    <lineage>
        <taxon>Eukaryota</taxon>
        <taxon>Fungi</taxon>
        <taxon>Fungi incertae sedis</taxon>
        <taxon>Chytridiomycota</taxon>
        <taxon>Chytridiomycota incertae sedis</taxon>
        <taxon>Chytridiomycetes</taxon>
        <taxon>Chytridiales</taxon>
        <taxon>Chytriomycetaceae</taxon>
        <taxon>Physocladia</taxon>
    </lineage>
</organism>
<evidence type="ECO:0000256" key="3">
    <source>
        <dbReference type="SAM" id="SignalP"/>
    </source>
</evidence>
<feature type="compositionally biased region" description="Acidic residues" evidence="1">
    <location>
        <begin position="252"/>
        <end position="261"/>
    </location>
</feature>
<feature type="region of interest" description="Disordered" evidence="1">
    <location>
        <begin position="249"/>
        <end position="346"/>
    </location>
</feature>
<keyword evidence="2" id="KW-0472">Membrane</keyword>
<sequence>MAAVVLLTILVLRSRRRWPAYWALLLSLLLHAAMLSQKYPASAAAAAASNPLSTAASPDSTSHSAALLFQFTCWPVAPGYEPALIALHLFWCVVNLLCAILLAVSSYAASVPNRSLNRKRPRPPTRRRLLNFLFSEHPNNKNRHHPDILQHRNDREHSQQQNNNDGDDDDDNVISLSDHHNQQHLPVTPEMIAASKNANQLFAICFVSAAVTIWGMASFGTVAEKTYLAVYQIVSVMTQQMLVLGFQRADTSEDDEDDEENNAINEGTPLDPNNNDNSNRVLMNSGYQQQQQQQQQQQDKFRNYELDHSPANFGANSVSMPDPAAVPSRFGPSDYNNFGSSQYGNG</sequence>
<keyword evidence="2" id="KW-1133">Transmembrane helix</keyword>
<dbReference type="AlphaFoldDB" id="A0AAD5SP15"/>
<evidence type="ECO:0000313" key="5">
    <source>
        <dbReference type="Proteomes" id="UP001211907"/>
    </source>
</evidence>